<accession>A0A3P7LHM2</accession>
<evidence type="ECO:0000256" key="9">
    <source>
        <dbReference type="ARBA" id="ARBA00023136"/>
    </source>
</evidence>
<feature type="transmembrane region" description="Helical" evidence="10">
    <location>
        <begin position="130"/>
        <end position="149"/>
    </location>
</feature>
<keyword evidence="9 10" id="KW-0472">Membrane</keyword>
<keyword evidence="5 10" id="KW-0808">Transferase</keyword>
<evidence type="ECO:0000256" key="1">
    <source>
        <dbReference type="ARBA" id="ARBA00004477"/>
    </source>
</evidence>
<evidence type="ECO:0000313" key="12">
    <source>
        <dbReference type="Proteomes" id="UP000281553"/>
    </source>
</evidence>
<keyword evidence="12" id="KW-1185">Reference proteome</keyword>
<keyword evidence="8 10" id="KW-1133">Transmembrane helix</keyword>
<name>A0A3P7LHM2_DIBLA</name>
<gene>
    <name evidence="11" type="ORF">DILT_LOCUS12226</name>
</gene>
<evidence type="ECO:0000256" key="8">
    <source>
        <dbReference type="ARBA" id="ARBA00022989"/>
    </source>
</evidence>
<proteinExistence type="inferred from homology"/>
<evidence type="ECO:0000256" key="3">
    <source>
        <dbReference type="ARBA" id="ARBA00008715"/>
    </source>
</evidence>
<dbReference type="GO" id="GO:0042283">
    <property type="term" value="F:dolichyl pyrophosphate Glc1Man9GlcNAc2 alpha-1,3-glucosyltransferase activity"/>
    <property type="evidence" value="ECO:0007669"/>
    <property type="project" value="TreeGrafter"/>
</dbReference>
<evidence type="ECO:0000313" key="11">
    <source>
        <dbReference type="EMBL" id="VDN16395.1"/>
    </source>
</evidence>
<dbReference type="OrthoDB" id="1689333at2759"/>
<dbReference type="AlphaFoldDB" id="A0A3P7LHM2"/>
<comment type="caution">
    <text evidence="10">Lacks conserved residue(s) required for the propagation of feature annotation.</text>
</comment>
<evidence type="ECO:0000256" key="2">
    <source>
        <dbReference type="ARBA" id="ARBA00004922"/>
    </source>
</evidence>
<reference evidence="11 12" key="1">
    <citation type="submission" date="2018-11" db="EMBL/GenBank/DDBJ databases">
        <authorList>
            <consortium name="Pathogen Informatics"/>
        </authorList>
    </citation>
    <scope>NUCLEOTIDE SEQUENCE [LARGE SCALE GENOMIC DNA]</scope>
</reference>
<keyword evidence="4 10" id="KW-0328">Glycosyltransferase</keyword>
<comment type="similarity">
    <text evidence="3 10">Belongs to the ALG6/ALG8 glucosyltransferase family.</text>
</comment>
<dbReference type="Proteomes" id="UP000281553">
    <property type="component" value="Unassembled WGS sequence"/>
</dbReference>
<feature type="transmembrane region" description="Helical" evidence="10">
    <location>
        <begin position="86"/>
        <end position="110"/>
    </location>
</feature>
<dbReference type="Pfam" id="PF03155">
    <property type="entry name" value="Alg6_Alg8"/>
    <property type="match status" value="1"/>
</dbReference>
<dbReference type="PANTHER" id="PTHR12413:SF2">
    <property type="entry name" value="DOLICHYL PYROPHOSPHATE GLC1MAN9GLCNAC2 ALPHA-1,3-GLUCOSYLTRANSFERASE-RELATED"/>
    <property type="match status" value="1"/>
</dbReference>
<dbReference type="UniPathway" id="UPA00378"/>
<evidence type="ECO:0000256" key="5">
    <source>
        <dbReference type="ARBA" id="ARBA00022679"/>
    </source>
</evidence>
<comment type="pathway">
    <text evidence="2 10">Protein modification; protein glycosylation.</text>
</comment>
<evidence type="ECO:0000256" key="10">
    <source>
        <dbReference type="RuleBase" id="RU363110"/>
    </source>
</evidence>
<dbReference type="EMBL" id="UYRU01065675">
    <property type="protein sequence ID" value="VDN16395.1"/>
    <property type="molecule type" value="Genomic_DNA"/>
</dbReference>
<evidence type="ECO:0000256" key="7">
    <source>
        <dbReference type="ARBA" id="ARBA00022824"/>
    </source>
</evidence>
<keyword evidence="7 10" id="KW-0256">Endoplasmic reticulum</keyword>
<comment type="subcellular location">
    <subcellularLocation>
        <location evidence="1 10">Endoplasmic reticulum membrane</location>
        <topology evidence="1 10">Multi-pass membrane protein</topology>
    </subcellularLocation>
</comment>
<sequence length="150" mass="17253">MIEAMIILAAIAFKTLLFFSYHSTDFEVHRNWLAVTYSTPLSQWYEEATSHWTLDYPPLFAAVEWFLAQFASYIDPRMLILSKDPYVSSSVIIFQRCSVIFMELLLIYAVHSLLLSLLGPTTRGNRALRSVAMALFAFNFGLFIVDRILL</sequence>
<dbReference type="GO" id="GO:0006487">
    <property type="term" value="P:protein N-linked glycosylation"/>
    <property type="evidence" value="ECO:0007669"/>
    <property type="project" value="TreeGrafter"/>
</dbReference>
<evidence type="ECO:0000256" key="6">
    <source>
        <dbReference type="ARBA" id="ARBA00022692"/>
    </source>
</evidence>
<dbReference type="InterPro" id="IPR004856">
    <property type="entry name" value="Glyco_trans_ALG6/ALG8"/>
</dbReference>
<keyword evidence="6 10" id="KW-0812">Transmembrane</keyword>
<organism evidence="11 12">
    <name type="scientific">Dibothriocephalus latus</name>
    <name type="common">Fish tapeworm</name>
    <name type="synonym">Diphyllobothrium latum</name>
    <dbReference type="NCBI Taxonomy" id="60516"/>
    <lineage>
        <taxon>Eukaryota</taxon>
        <taxon>Metazoa</taxon>
        <taxon>Spiralia</taxon>
        <taxon>Lophotrochozoa</taxon>
        <taxon>Platyhelminthes</taxon>
        <taxon>Cestoda</taxon>
        <taxon>Eucestoda</taxon>
        <taxon>Diphyllobothriidea</taxon>
        <taxon>Diphyllobothriidae</taxon>
        <taxon>Dibothriocephalus</taxon>
    </lineage>
</organism>
<dbReference type="GO" id="GO:0005789">
    <property type="term" value="C:endoplasmic reticulum membrane"/>
    <property type="evidence" value="ECO:0007669"/>
    <property type="project" value="UniProtKB-SubCell"/>
</dbReference>
<protein>
    <recommendedName>
        <fullName evidence="10">Alpha-1,3-glucosyltransferase</fullName>
        <ecNumber evidence="10">2.4.1.-</ecNumber>
    </recommendedName>
</protein>
<feature type="transmembrane region" description="Helical" evidence="10">
    <location>
        <begin position="5"/>
        <end position="23"/>
    </location>
</feature>
<dbReference type="PANTHER" id="PTHR12413">
    <property type="entry name" value="DOLICHYL GLYCOSYLTRANSFERASE"/>
    <property type="match status" value="1"/>
</dbReference>
<evidence type="ECO:0000256" key="4">
    <source>
        <dbReference type="ARBA" id="ARBA00022676"/>
    </source>
</evidence>
<dbReference type="EC" id="2.4.1.-" evidence="10"/>